<dbReference type="OrthoDB" id="1431247at2759"/>
<organism evidence="4 5">
    <name type="scientific">Macleaya cordata</name>
    <name type="common">Five-seeded plume-poppy</name>
    <name type="synonym">Bocconia cordata</name>
    <dbReference type="NCBI Taxonomy" id="56857"/>
    <lineage>
        <taxon>Eukaryota</taxon>
        <taxon>Viridiplantae</taxon>
        <taxon>Streptophyta</taxon>
        <taxon>Embryophyta</taxon>
        <taxon>Tracheophyta</taxon>
        <taxon>Spermatophyta</taxon>
        <taxon>Magnoliopsida</taxon>
        <taxon>Ranunculales</taxon>
        <taxon>Papaveraceae</taxon>
        <taxon>Papaveroideae</taxon>
        <taxon>Macleaya</taxon>
    </lineage>
</organism>
<comment type="caution">
    <text evidence="4">The sequence shown here is derived from an EMBL/GenBank/DDBJ whole genome shotgun (WGS) entry which is preliminary data.</text>
</comment>
<evidence type="ECO:0000259" key="3">
    <source>
        <dbReference type="PROSITE" id="PS01031"/>
    </source>
</evidence>
<reference evidence="4 5" key="1">
    <citation type="journal article" date="2017" name="Mol. Plant">
        <title>The Genome of Medicinal Plant Macleaya cordata Provides New Insights into Benzylisoquinoline Alkaloids Metabolism.</title>
        <authorList>
            <person name="Liu X."/>
            <person name="Liu Y."/>
            <person name="Huang P."/>
            <person name="Ma Y."/>
            <person name="Qing Z."/>
            <person name="Tang Q."/>
            <person name="Cao H."/>
            <person name="Cheng P."/>
            <person name="Zheng Y."/>
            <person name="Yuan Z."/>
            <person name="Zhou Y."/>
            <person name="Liu J."/>
            <person name="Tang Z."/>
            <person name="Zhuo Y."/>
            <person name="Zhang Y."/>
            <person name="Yu L."/>
            <person name="Huang J."/>
            <person name="Yang P."/>
            <person name="Peng Q."/>
            <person name="Zhang J."/>
            <person name="Jiang W."/>
            <person name="Zhang Z."/>
            <person name="Lin K."/>
            <person name="Ro D.K."/>
            <person name="Chen X."/>
            <person name="Xiong X."/>
            <person name="Shang Y."/>
            <person name="Huang S."/>
            <person name="Zeng J."/>
        </authorList>
    </citation>
    <scope>NUCLEOTIDE SEQUENCE [LARGE SCALE GENOMIC DNA]</scope>
    <source>
        <strain evidence="5">cv. BLH2017</strain>
        <tissue evidence="4">Root</tissue>
    </source>
</reference>
<dbReference type="PROSITE" id="PS01031">
    <property type="entry name" value="SHSP"/>
    <property type="match status" value="1"/>
</dbReference>
<evidence type="ECO:0000313" key="5">
    <source>
        <dbReference type="Proteomes" id="UP000195402"/>
    </source>
</evidence>
<sequence>MAMKAPSSQMEISDAYVYNIGVSENLRVWLEDAKLLKITGNGKLTSEFVLPNNANSDTISATSHNGVLNVTVKKYPLSLGPRKTKSIDVKRI</sequence>
<dbReference type="InterPro" id="IPR008978">
    <property type="entry name" value="HSP20-like_chaperone"/>
</dbReference>
<protein>
    <submittedName>
        <fullName evidence="4">Alpha crystallin/Hsp20 domain</fullName>
    </submittedName>
</protein>
<dbReference type="InParanoid" id="A0A200R1E4"/>
<dbReference type="STRING" id="56857.A0A200R1E4"/>
<dbReference type="Proteomes" id="UP000195402">
    <property type="component" value="Unassembled WGS sequence"/>
</dbReference>
<feature type="domain" description="SHSP" evidence="3">
    <location>
        <begin position="1"/>
        <end position="90"/>
    </location>
</feature>
<accession>A0A200R1E4</accession>
<evidence type="ECO:0000256" key="1">
    <source>
        <dbReference type="PROSITE-ProRule" id="PRU00285"/>
    </source>
</evidence>
<keyword evidence="5" id="KW-1185">Reference proteome</keyword>
<evidence type="ECO:0000256" key="2">
    <source>
        <dbReference type="RuleBase" id="RU003616"/>
    </source>
</evidence>
<dbReference type="Gene3D" id="2.60.40.790">
    <property type="match status" value="1"/>
</dbReference>
<comment type="similarity">
    <text evidence="1 2">Belongs to the small heat shock protein (HSP20) family.</text>
</comment>
<dbReference type="EMBL" id="MVGT01000492">
    <property type="protein sequence ID" value="OVA16498.1"/>
    <property type="molecule type" value="Genomic_DNA"/>
</dbReference>
<name>A0A200R1E4_MACCD</name>
<dbReference type="SUPFAM" id="SSF49764">
    <property type="entry name" value="HSP20-like chaperones"/>
    <property type="match status" value="1"/>
</dbReference>
<proteinExistence type="inferred from homology"/>
<evidence type="ECO:0000313" key="4">
    <source>
        <dbReference type="EMBL" id="OVA16498.1"/>
    </source>
</evidence>
<gene>
    <name evidence="4" type="ORF">BVC80_399g7</name>
</gene>
<dbReference type="Pfam" id="PF00011">
    <property type="entry name" value="HSP20"/>
    <property type="match status" value="1"/>
</dbReference>
<dbReference type="InterPro" id="IPR002068">
    <property type="entry name" value="A-crystallin/Hsp20_dom"/>
</dbReference>
<dbReference type="AlphaFoldDB" id="A0A200R1E4"/>